<feature type="compositionally biased region" description="Low complexity" evidence="4">
    <location>
        <begin position="479"/>
        <end position="498"/>
    </location>
</feature>
<dbReference type="Gene3D" id="3.30.60.20">
    <property type="match status" value="2"/>
</dbReference>
<organism evidence="6 7">
    <name type="scientific">Macrostomum lignano</name>
    <dbReference type="NCBI Taxonomy" id="282301"/>
    <lineage>
        <taxon>Eukaryota</taxon>
        <taxon>Metazoa</taxon>
        <taxon>Spiralia</taxon>
        <taxon>Lophotrochozoa</taxon>
        <taxon>Platyhelminthes</taxon>
        <taxon>Rhabditophora</taxon>
        <taxon>Macrostomorpha</taxon>
        <taxon>Macrostomida</taxon>
        <taxon>Macrostomidae</taxon>
        <taxon>Macrostomum</taxon>
    </lineage>
</organism>
<dbReference type="SUPFAM" id="SSF57889">
    <property type="entry name" value="Cysteine-rich domain"/>
    <property type="match status" value="2"/>
</dbReference>
<proteinExistence type="predicted"/>
<keyword evidence="6" id="KW-1185">Reference proteome</keyword>
<keyword evidence="3" id="KW-0862">Zinc</keyword>
<dbReference type="GO" id="GO:0007165">
    <property type="term" value="P:signal transduction"/>
    <property type="evidence" value="ECO:0007669"/>
    <property type="project" value="InterPro"/>
</dbReference>
<keyword evidence="1" id="KW-0479">Metal-binding</keyword>
<dbReference type="InterPro" id="IPR002219">
    <property type="entry name" value="PKC_DAG/PE"/>
</dbReference>
<name>A0A1I8JN12_9PLAT</name>
<dbReference type="AlphaFoldDB" id="A0A1I8JN12"/>
<evidence type="ECO:0000256" key="3">
    <source>
        <dbReference type="ARBA" id="ARBA00022833"/>
    </source>
</evidence>
<feature type="region of interest" description="Disordered" evidence="4">
    <location>
        <begin position="209"/>
        <end position="236"/>
    </location>
</feature>
<evidence type="ECO:0000259" key="5">
    <source>
        <dbReference type="PROSITE" id="PS50081"/>
    </source>
</evidence>
<evidence type="ECO:0000256" key="4">
    <source>
        <dbReference type="SAM" id="MobiDB-lite"/>
    </source>
</evidence>
<reference evidence="7" key="1">
    <citation type="submission" date="2016-11" db="UniProtKB">
        <authorList>
            <consortium name="WormBaseParasite"/>
        </authorList>
    </citation>
    <scope>IDENTIFICATION</scope>
</reference>
<dbReference type="SMART" id="SM00109">
    <property type="entry name" value="C1"/>
    <property type="match status" value="2"/>
</dbReference>
<feature type="domain" description="Phorbol-ester/DAG-type" evidence="5">
    <location>
        <begin position="244"/>
        <end position="294"/>
    </location>
</feature>
<dbReference type="PROSITE" id="PS50081">
    <property type="entry name" value="ZF_DAG_PE_2"/>
    <property type="match status" value="1"/>
</dbReference>
<dbReference type="CDD" id="cd20803">
    <property type="entry name" value="C1_DGKtheta_typeV_rpt1"/>
    <property type="match status" value="1"/>
</dbReference>
<dbReference type="WBParaSite" id="snap_masked-unitig_29021-processed-gene-0.0-mRNA-1">
    <property type="protein sequence ID" value="snap_masked-unitig_29021-processed-gene-0.0-mRNA-1"/>
    <property type="gene ID" value="snap_masked-unitig_29021-processed-gene-0.0"/>
</dbReference>
<dbReference type="CDD" id="cd20804">
    <property type="entry name" value="C1_DGKtheta_typeV_rpt2"/>
    <property type="match status" value="1"/>
</dbReference>
<dbReference type="PANTHER" id="PTHR11255">
    <property type="entry name" value="DIACYLGLYCEROL KINASE"/>
    <property type="match status" value="1"/>
</dbReference>
<dbReference type="GO" id="GO:0004143">
    <property type="term" value="F:ATP-dependent diacylglycerol kinase activity"/>
    <property type="evidence" value="ECO:0007669"/>
    <property type="project" value="InterPro"/>
</dbReference>
<evidence type="ECO:0000313" key="7">
    <source>
        <dbReference type="WBParaSite" id="snap_masked-unitig_29021-processed-gene-0.0-mRNA-1"/>
    </source>
</evidence>
<evidence type="ECO:0000256" key="2">
    <source>
        <dbReference type="ARBA" id="ARBA00022771"/>
    </source>
</evidence>
<feature type="compositionally biased region" description="Polar residues" evidence="4">
    <location>
        <begin position="156"/>
        <end position="167"/>
    </location>
</feature>
<feature type="region of interest" description="Disordered" evidence="4">
    <location>
        <begin position="1"/>
        <end position="30"/>
    </location>
</feature>
<protein>
    <submittedName>
        <fullName evidence="7">Phorbol-ester/DAG-type domain-containing protein</fullName>
    </submittedName>
</protein>
<dbReference type="Pfam" id="PF00130">
    <property type="entry name" value="C1_1"/>
    <property type="match status" value="2"/>
</dbReference>
<dbReference type="GO" id="GO:0008270">
    <property type="term" value="F:zinc ion binding"/>
    <property type="evidence" value="ECO:0007669"/>
    <property type="project" value="UniProtKB-KW"/>
</dbReference>
<feature type="region of interest" description="Disordered" evidence="4">
    <location>
        <begin position="76"/>
        <end position="195"/>
    </location>
</feature>
<dbReference type="InterPro" id="IPR020454">
    <property type="entry name" value="DAG/PE-bd"/>
</dbReference>
<accession>A0A1I8JN12</accession>
<sequence>MSAAAVLAAQRHQSRSRYEQIMGDRPPKVTDRQFVTELAAKLDMYNLNSQHSKEQQLADAEKKRQLRLIAAALHDGSNSSTAAEASQLGRRGTRSESKRSGKKRKTKKSATSVKSSQTRKKTPSQKNLGAKNGGTIRIHCDSSADEWTEFWPPNPSMSLPSAKLQSEGQRKVTDSEEDDNNYDGGSNCRQGDDNDDRYARVRLSCDMTAAASPDNETSPMDASDRNGGTDAWESTEPEYSAGHGHSFIKRTFHRPTYCHHCAEMLWGLLSQGFTCSLCSFTVHDRCLKSVLSPCSTLAPSLVMVPISHCWSDPGHFKRKFCNVCRKRLEDFAAVRCESERDDSSASTIATWSVRIFVTNDCKECATFYPGTHQNHYHHWREGNLPGNSKCAVCKRTCWSSECLSGYRCEWCGLTPLTRLLPGGAARLQLWHPGRNPSAAKCGHPAQDGHSAGQDLRTAAQEYLEDWSSSGGDSARGDDAAAIGGASGLDQPQQAQGRRPGQKDKSDAGNEDLV</sequence>
<dbReference type="Proteomes" id="UP000095280">
    <property type="component" value="Unplaced"/>
</dbReference>
<dbReference type="InterPro" id="IPR037607">
    <property type="entry name" value="DGK"/>
</dbReference>
<dbReference type="PANTHER" id="PTHR11255:SF54">
    <property type="entry name" value="DIACYLGLYCEROL KINASE THETA"/>
    <property type="match status" value="1"/>
</dbReference>
<dbReference type="GO" id="GO:0016020">
    <property type="term" value="C:membrane"/>
    <property type="evidence" value="ECO:0007669"/>
    <property type="project" value="UniProtKB-SubCell"/>
</dbReference>
<dbReference type="InterPro" id="IPR046349">
    <property type="entry name" value="C1-like_sf"/>
</dbReference>
<evidence type="ECO:0000313" key="6">
    <source>
        <dbReference type="Proteomes" id="UP000095280"/>
    </source>
</evidence>
<dbReference type="PRINTS" id="PR00008">
    <property type="entry name" value="DAGPEDOMAIN"/>
</dbReference>
<dbReference type="PROSITE" id="PS00479">
    <property type="entry name" value="ZF_DAG_PE_1"/>
    <property type="match status" value="1"/>
</dbReference>
<keyword evidence="2" id="KW-0863">Zinc-finger</keyword>
<evidence type="ECO:0000256" key="1">
    <source>
        <dbReference type="ARBA" id="ARBA00022723"/>
    </source>
</evidence>
<feature type="region of interest" description="Disordered" evidence="4">
    <location>
        <begin position="460"/>
        <end position="513"/>
    </location>
</feature>